<name>A0ABD1LXX8_9FABA</name>
<evidence type="ECO:0000313" key="2">
    <source>
        <dbReference type="Proteomes" id="UP001603857"/>
    </source>
</evidence>
<dbReference type="AlphaFoldDB" id="A0ABD1LXX8"/>
<proteinExistence type="predicted"/>
<accession>A0ABD1LXX8</accession>
<keyword evidence="2" id="KW-1185">Reference proteome</keyword>
<gene>
    <name evidence="1" type="ORF">Fmac_021814</name>
</gene>
<dbReference type="EMBL" id="JBGMDY010000007">
    <property type="protein sequence ID" value="KAL2328387.1"/>
    <property type="molecule type" value="Genomic_DNA"/>
</dbReference>
<dbReference type="Proteomes" id="UP001603857">
    <property type="component" value="Unassembled WGS sequence"/>
</dbReference>
<protein>
    <submittedName>
        <fullName evidence="1">Uncharacterized protein</fullName>
    </submittedName>
</protein>
<sequence length="149" mass="16558">MALYMGSVVAHRNAAFNGLPQRQNLNLYLQCHDLTVNLHSSHSFLAFTTSFLSLRVPLLPAVLLDGDAPVTSRPLSDHIEVKLLLLLLLLLPVDHPVLSTIDDSPPSLPDPLVAQSNVEKLSSAREVEFFYRTCAFKLTKIPLWLYVNA</sequence>
<comment type="caution">
    <text evidence="1">The sequence shown here is derived from an EMBL/GenBank/DDBJ whole genome shotgun (WGS) entry which is preliminary data.</text>
</comment>
<reference evidence="1 2" key="1">
    <citation type="submission" date="2024-08" db="EMBL/GenBank/DDBJ databases">
        <title>Insights into the chromosomal genome structure of Flemingia macrophylla.</title>
        <authorList>
            <person name="Ding Y."/>
            <person name="Zhao Y."/>
            <person name="Bi W."/>
            <person name="Wu M."/>
            <person name="Zhao G."/>
            <person name="Gong Y."/>
            <person name="Li W."/>
            <person name="Zhang P."/>
        </authorList>
    </citation>
    <scope>NUCLEOTIDE SEQUENCE [LARGE SCALE GENOMIC DNA]</scope>
    <source>
        <strain evidence="1">DYQJB</strain>
        <tissue evidence="1">Leaf</tissue>
    </source>
</reference>
<organism evidence="1 2">
    <name type="scientific">Flemingia macrophylla</name>
    <dbReference type="NCBI Taxonomy" id="520843"/>
    <lineage>
        <taxon>Eukaryota</taxon>
        <taxon>Viridiplantae</taxon>
        <taxon>Streptophyta</taxon>
        <taxon>Embryophyta</taxon>
        <taxon>Tracheophyta</taxon>
        <taxon>Spermatophyta</taxon>
        <taxon>Magnoliopsida</taxon>
        <taxon>eudicotyledons</taxon>
        <taxon>Gunneridae</taxon>
        <taxon>Pentapetalae</taxon>
        <taxon>rosids</taxon>
        <taxon>fabids</taxon>
        <taxon>Fabales</taxon>
        <taxon>Fabaceae</taxon>
        <taxon>Papilionoideae</taxon>
        <taxon>50 kb inversion clade</taxon>
        <taxon>NPAAA clade</taxon>
        <taxon>indigoferoid/millettioid clade</taxon>
        <taxon>Phaseoleae</taxon>
        <taxon>Flemingia</taxon>
    </lineage>
</organism>
<evidence type="ECO:0000313" key="1">
    <source>
        <dbReference type="EMBL" id="KAL2328387.1"/>
    </source>
</evidence>